<accession>A0ABD4VT66</accession>
<dbReference type="Proteomes" id="UP001075704">
    <property type="component" value="Unassembled WGS sequence"/>
</dbReference>
<dbReference type="GO" id="GO:0016757">
    <property type="term" value="F:glycosyltransferase activity"/>
    <property type="evidence" value="ECO:0007669"/>
    <property type="project" value="UniProtKB-KW"/>
</dbReference>
<dbReference type="EC" id="2.4.-.-" evidence="2"/>
<dbReference type="SUPFAM" id="SSF53756">
    <property type="entry name" value="UDP-Glycosyltransferase/glycogen phosphorylase"/>
    <property type="match status" value="1"/>
</dbReference>
<dbReference type="AlphaFoldDB" id="A0ABD4VT66"/>
<protein>
    <submittedName>
        <fullName evidence="2">Glycosyltransferase</fullName>
        <ecNumber evidence="2">2.4.-.-</ecNumber>
    </submittedName>
</protein>
<comment type="caution">
    <text evidence="2">The sequence shown here is derived from an EMBL/GenBank/DDBJ whole genome shotgun (WGS) entry which is preliminary data.</text>
</comment>
<keyword evidence="2" id="KW-0808">Transferase</keyword>
<dbReference type="RefSeq" id="WP_234185058.1">
    <property type="nucleotide sequence ID" value="NZ_CP133097.1"/>
</dbReference>
<keyword evidence="1" id="KW-1133">Transmembrane helix</keyword>
<proteinExistence type="predicted"/>
<evidence type="ECO:0000313" key="2">
    <source>
        <dbReference type="EMBL" id="MCZ2654690.1"/>
    </source>
</evidence>
<feature type="transmembrane region" description="Helical" evidence="1">
    <location>
        <begin position="53"/>
        <end position="74"/>
    </location>
</feature>
<evidence type="ECO:0000313" key="3">
    <source>
        <dbReference type="Proteomes" id="UP001075704"/>
    </source>
</evidence>
<dbReference type="EMBL" id="JAPUAC010000007">
    <property type="protein sequence ID" value="MCZ2654690.1"/>
    <property type="molecule type" value="Genomic_DNA"/>
</dbReference>
<gene>
    <name evidence="2" type="ORF">O1422_11020</name>
</gene>
<keyword evidence="1" id="KW-0472">Membrane</keyword>
<keyword evidence="2" id="KW-0328">Glycosyltransferase</keyword>
<sequence length="367" mass="42263">MKISIYIRSLVLSPSGYYRVIQYINAIECKQRTCELLPYLFYKKYLRNKHNKLSIIWNLLAFVLAYFRGLYYLLKDILDPPAVIIVSREIGPRFLLFPLGIILRRISKMSRLIWDFDDQILCSNEISQAEFNLLSACSYRIIVTSEYLQQMVDAQFWSKIILLPTTDGDMDKCDLDVAMEYRLSIFDSLIRLVWVGTAANINNIIALLPQLDTIAYKLKQNTGKKLTLSVVSNFKVDNICENLIVNNIEWSAQGAIEEMCKSHIGIMPLVDSLYSQGKGGFKLIQYLSLSLPVIASDVGFNKNVVSSECGFLVDSNSYLTSWEDALLAITFDIETYLSYSRGARKTWEEKFPFDRNLRIWKDLLTFN</sequence>
<dbReference type="Pfam" id="PF13692">
    <property type="entry name" value="Glyco_trans_1_4"/>
    <property type="match status" value="1"/>
</dbReference>
<name>A0ABD4VT66_BACFG</name>
<keyword evidence="1" id="KW-0812">Transmembrane</keyword>
<reference evidence="2" key="1">
    <citation type="submission" date="2022-12" db="EMBL/GenBank/DDBJ databases">
        <title>Development of a Multilocus Sequence Typing Scheme for Bacteroides fragilis Based on Whole Genome Sequencing Data and Clinical Application.</title>
        <authorList>
            <person name="Nielsen F.D."/>
            <person name="Justesen U.S."/>
        </authorList>
    </citation>
    <scope>NUCLEOTIDE SEQUENCE</scope>
    <source>
        <strain evidence="2">BF_BC_ODE_DK_2015_2</strain>
    </source>
</reference>
<organism evidence="2 3">
    <name type="scientific">Bacteroides fragilis</name>
    <dbReference type="NCBI Taxonomy" id="817"/>
    <lineage>
        <taxon>Bacteria</taxon>
        <taxon>Pseudomonadati</taxon>
        <taxon>Bacteroidota</taxon>
        <taxon>Bacteroidia</taxon>
        <taxon>Bacteroidales</taxon>
        <taxon>Bacteroidaceae</taxon>
        <taxon>Bacteroides</taxon>
    </lineage>
</organism>
<evidence type="ECO:0000256" key="1">
    <source>
        <dbReference type="SAM" id="Phobius"/>
    </source>
</evidence>
<dbReference type="Gene3D" id="3.40.50.2000">
    <property type="entry name" value="Glycogen Phosphorylase B"/>
    <property type="match status" value="1"/>
</dbReference>